<accession>A0ACC3M7W6</accession>
<sequence>MGYPPPYPPPHGGGGGGGGGYPYGTPPPHVGYYPTNHPQLLPFPIPPQRTSGFARGILAALTFLVVASCTISVIMYIVLRPQIPEFYVTAFSVTNFNISNSVPMGSWDANVTVDNKNQKLKAYFERIQSYVYYDDPRTFLSWSTEPAFSLERKTSGVIHAKMTTIDGEQPRAAALEEMDEERRKGTVVFGLGLGLMGTFKSGWWWTSHFGMRVYCDGLDVGFVGASGTGSLRGGNPRQCVVYV</sequence>
<organism evidence="1 2">
    <name type="scientific">Eucalyptus grandis</name>
    <name type="common">Flooded gum</name>
    <dbReference type="NCBI Taxonomy" id="71139"/>
    <lineage>
        <taxon>Eukaryota</taxon>
        <taxon>Viridiplantae</taxon>
        <taxon>Streptophyta</taxon>
        <taxon>Embryophyta</taxon>
        <taxon>Tracheophyta</taxon>
        <taxon>Spermatophyta</taxon>
        <taxon>Magnoliopsida</taxon>
        <taxon>eudicotyledons</taxon>
        <taxon>Gunneridae</taxon>
        <taxon>Pentapetalae</taxon>
        <taxon>rosids</taxon>
        <taxon>malvids</taxon>
        <taxon>Myrtales</taxon>
        <taxon>Myrtaceae</taxon>
        <taxon>Myrtoideae</taxon>
        <taxon>Eucalypteae</taxon>
        <taxon>Eucalyptus</taxon>
    </lineage>
</organism>
<proteinExistence type="predicted"/>
<reference evidence="1 2" key="1">
    <citation type="journal article" date="2014" name="Nature">
        <title>The genome of Eucalyptus grandis.</title>
        <authorList>
            <person name="Myburg A.A."/>
            <person name="Grattapaglia D."/>
            <person name="Tuskan G.A."/>
            <person name="Hellsten U."/>
            <person name="Hayes R.D."/>
            <person name="Grimwood J."/>
            <person name="Jenkins J."/>
            <person name="Lindquist E."/>
            <person name="Tice H."/>
            <person name="Bauer D."/>
            <person name="Goodstein D.M."/>
            <person name="Dubchak I."/>
            <person name="Poliakov A."/>
            <person name="Mizrachi E."/>
            <person name="Kullan A.R."/>
            <person name="Hussey S.G."/>
            <person name="Pinard D."/>
            <person name="van der Merwe K."/>
            <person name="Singh P."/>
            <person name="van Jaarsveld I."/>
            <person name="Silva-Junior O.B."/>
            <person name="Togawa R.C."/>
            <person name="Pappas M.R."/>
            <person name="Faria D.A."/>
            <person name="Sansaloni C.P."/>
            <person name="Petroli C.D."/>
            <person name="Yang X."/>
            <person name="Ranjan P."/>
            <person name="Tschaplinski T.J."/>
            <person name="Ye C.Y."/>
            <person name="Li T."/>
            <person name="Sterck L."/>
            <person name="Vanneste K."/>
            <person name="Murat F."/>
            <person name="Soler M."/>
            <person name="Clemente H.S."/>
            <person name="Saidi N."/>
            <person name="Cassan-Wang H."/>
            <person name="Dunand C."/>
            <person name="Hefer C.A."/>
            <person name="Bornberg-Bauer E."/>
            <person name="Kersting A.R."/>
            <person name="Vining K."/>
            <person name="Amarasinghe V."/>
            <person name="Ranik M."/>
            <person name="Naithani S."/>
            <person name="Elser J."/>
            <person name="Boyd A.E."/>
            <person name="Liston A."/>
            <person name="Spatafora J.W."/>
            <person name="Dharmwardhana P."/>
            <person name="Raja R."/>
            <person name="Sullivan C."/>
            <person name="Romanel E."/>
            <person name="Alves-Ferreira M."/>
            <person name="Kulheim C."/>
            <person name="Foley W."/>
            <person name="Carocha V."/>
            <person name="Paiva J."/>
            <person name="Kudrna D."/>
            <person name="Brommonschenkel S.H."/>
            <person name="Pasquali G."/>
            <person name="Byrne M."/>
            <person name="Rigault P."/>
            <person name="Tibbits J."/>
            <person name="Spokevicius A."/>
            <person name="Jones R.C."/>
            <person name="Steane D.A."/>
            <person name="Vaillancourt R.E."/>
            <person name="Potts B.M."/>
            <person name="Joubert F."/>
            <person name="Barry K."/>
            <person name="Pappas G.J."/>
            <person name="Strauss S.H."/>
            <person name="Jaiswal P."/>
            <person name="Grima-Pettenati J."/>
            <person name="Salse J."/>
            <person name="Van de Peer Y."/>
            <person name="Rokhsar D.S."/>
            <person name="Schmutz J."/>
        </authorList>
    </citation>
    <scope>NUCLEOTIDE SEQUENCE [LARGE SCALE GENOMIC DNA]</scope>
    <source>
        <strain evidence="2">cv. BRASUZ1</strain>
        <tissue evidence="1">Leaf extractions</tissue>
    </source>
</reference>
<keyword evidence="2" id="KW-1185">Reference proteome</keyword>
<dbReference type="EMBL" id="CM064435">
    <property type="protein sequence ID" value="KAK3446980.1"/>
    <property type="molecule type" value="Genomic_DNA"/>
</dbReference>
<gene>
    <name evidence="1" type="ORF">EUGRSUZ_A02595</name>
</gene>
<comment type="caution">
    <text evidence="1">The sequence shown here is derived from an EMBL/GenBank/DDBJ whole genome shotgun (WGS) entry which is preliminary data.</text>
</comment>
<evidence type="ECO:0000313" key="1">
    <source>
        <dbReference type="EMBL" id="KAK3446980.1"/>
    </source>
</evidence>
<name>A0ACC3M7W6_EUCGR</name>
<dbReference type="Proteomes" id="UP000030711">
    <property type="component" value="Chromosome 1"/>
</dbReference>
<protein>
    <submittedName>
        <fullName evidence="1">Uncharacterized protein</fullName>
    </submittedName>
</protein>
<evidence type="ECO:0000313" key="2">
    <source>
        <dbReference type="Proteomes" id="UP000030711"/>
    </source>
</evidence>